<comment type="subcellular location">
    <subcellularLocation>
        <location evidence="5">Periplasm</location>
    </subcellularLocation>
</comment>
<evidence type="ECO:0000313" key="9">
    <source>
        <dbReference type="EMBL" id="OEY70881.1"/>
    </source>
</evidence>
<keyword evidence="9" id="KW-0413">Isomerase</keyword>
<dbReference type="InterPro" id="IPR023205">
    <property type="entry name" value="DsbA/DsbL"/>
</dbReference>
<feature type="domain" description="DSBA-like thioredoxin" evidence="8">
    <location>
        <begin position="42"/>
        <end position="187"/>
    </location>
</feature>
<dbReference type="OrthoDB" id="9784896at2"/>
<feature type="signal peptide" evidence="7">
    <location>
        <begin position="1"/>
        <end position="20"/>
    </location>
</feature>
<evidence type="ECO:0000313" key="10">
    <source>
        <dbReference type="Proteomes" id="UP000242258"/>
    </source>
</evidence>
<dbReference type="CDD" id="cd03019">
    <property type="entry name" value="DsbA_DsbA"/>
    <property type="match status" value="1"/>
</dbReference>
<dbReference type="RefSeq" id="WP_070050540.1">
    <property type="nucleotide sequence ID" value="NZ_CBCSDO010000001.1"/>
</dbReference>
<evidence type="ECO:0000256" key="4">
    <source>
        <dbReference type="ARBA" id="ARBA00023284"/>
    </source>
</evidence>
<keyword evidence="10" id="KW-1185">Reference proteome</keyword>
<protein>
    <recommendedName>
        <fullName evidence="5">Thiol:disulfide interchange protein</fullName>
    </recommendedName>
</protein>
<dbReference type="STRING" id="1628148.BI198_01295"/>
<proteinExistence type="inferred from homology"/>
<evidence type="ECO:0000256" key="5">
    <source>
        <dbReference type="PIRNR" id="PIRNR001488"/>
    </source>
</evidence>
<name>A0A1E7Q9V8_9GAMM</name>
<dbReference type="PANTHER" id="PTHR35891:SF2">
    <property type="entry name" value="THIOL:DISULFIDE INTERCHANGE PROTEIN DSBA"/>
    <property type="match status" value="1"/>
</dbReference>
<dbReference type="InterPro" id="IPR050824">
    <property type="entry name" value="Thiol_disulfide_DsbA"/>
</dbReference>
<comment type="caution">
    <text evidence="9">The sequence shown here is derived from an EMBL/GenBank/DDBJ whole genome shotgun (WGS) entry which is preliminary data.</text>
</comment>
<dbReference type="Proteomes" id="UP000242258">
    <property type="component" value="Unassembled WGS sequence"/>
</dbReference>
<comment type="similarity">
    <text evidence="1">Belongs to the thioredoxin family. DsbA subfamily.</text>
</comment>
<dbReference type="GO" id="GO:0016491">
    <property type="term" value="F:oxidoreductase activity"/>
    <property type="evidence" value="ECO:0007669"/>
    <property type="project" value="InterPro"/>
</dbReference>
<keyword evidence="4" id="KW-0676">Redox-active center</keyword>
<gene>
    <name evidence="9" type="ORF">BI198_01295</name>
</gene>
<evidence type="ECO:0000256" key="1">
    <source>
        <dbReference type="ARBA" id="ARBA00005791"/>
    </source>
</evidence>
<dbReference type="InterPro" id="IPR001853">
    <property type="entry name" value="DSBA-like_thioredoxin_dom"/>
</dbReference>
<dbReference type="InterPro" id="IPR036249">
    <property type="entry name" value="Thioredoxin-like_sf"/>
</dbReference>
<evidence type="ECO:0000256" key="3">
    <source>
        <dbReference type="ARBA" id="ARBA00023157"/>
    </source>
</evidence>
<dbReference type="SUPFAM" id="SSF52833">
    <property type="entry name" value="Thioredoxin-like"/>
    <property type="match status" value="1"/>
</dbReference>
<dbReference type="PANTHER" id="PTHR35891">
    <property type="entry name" value="THIOL:DISULFIDE INTERCHANGE PROTEIN DSBA"/>
    <property type="match status" value="1"/>
</dbReference>
<evidence type="ECO:0000259" key="8">
    <source>
        <dbReference type="Pfam" id="PF01323"/>
    </source>
</evidence>
<keyword evidence="2 7" id="KW-0732">Signal</keyword>
<accession>A0A1E7Q9V8</accession>
<evidence type="ECO:0000256" key="7">
    <source>
        <dbReference type="SAM" id="SignalP"/>
    </source>
</evidence>
<dbReference type="Pfam" id="PF01323">
    <property type="entry name" value="DSBA"/>
    <property type="match status" value="1"/>
</dbReference>
<dbReference type="PIRSF" id="PIRSF001488">
    <property type="entry name" value="Tdi_protein"/>
    <property type="match status" value="1"/>
</dbReference>
<feature type="chain" id="PRO_5009200537" description="Thiol:disulfide interchange protein" evidence="7">
    <location>
        <begin position="21"/>
        <end position="215"/>
    </location>
</feature>
<keyword evidence="3 5" id="KW-1015">Disulfide bond</keyword>
<evidence type="ECO:0000256" key="6">
    <source>
        <dbReference type="PIRSR" id="PIRSR001488-1"/>
    </source>
</evidence>
<dbReference type="GO" id="GO:0016853">
    <property type="term" value="F:isomerase activity"/>
    <property type="evidence" value="ECO:0007669"/>
    <property type="project" value="UniProtKB-KW"/>
</dbReference>
<evidence type="ECO:0000256" key="2">
    <source>
        <dbReference type="ARBA" id="ARBA00022729"/>
    </source>
</evidence>
<reference evidence="10" key="1">
    <citation type="submission" date="2016-09" db="EMBL/GenBank/DDBJ databases">
        <authorList>
            <person name="Wan X."/>
            <person name="Hou S."/>
        </authorList>
    </citation>
    <scope>NUCLEOTIDE SEQUENCE [LARGE SCALE GENOMIC DNA]</scope>
    <source>
        <strain evidence="10">KH87</strain>
    </source>
</reference>
<keyword evidence="5" id="KW-0574">Periplasm</keyword>
<dbReference type="AlphaFoldDB" id="A0A1E7Q9V8"/>
<dbReference type="EMBL" id="MKEK01000001">
    <property type="protein sequence ID" value="OEY70881.1"/>
    <property type="molecule type" value="Genomic_DNA"/>
</dbReference>
<sequence length="215" mass="24196">MIKRAAILLLSVLLPLTVQADKFEQGKHYDVIAEQVSARPEVKEYFSFYCGGCNAFEPVAQSIAAKLPNNTEFKKVHVDFIRAASPEIQNMLARAYLVAKNQDKGDEVASAIFNQIHQNRIPFSNENDIRSLVLLHGIDGDTYDKAIKSFSVMGAARQMKKEQDELSKSRVLSGVPMLIVNGKYKINNAALDSRNFQQEMQQLIDYLLEKDQVKS</sequence>
<organism evidence="9 10">
    <name type="scientific">Rheinheimera salexigens</name>
    <dbReference type="NCBI Taxonomy" id="1628148"/>
    <lineage>
        <taxon>Bacteria</taxon>
        <taxon>Pseudomonadati</taxon>
        <taxon>Pseudomonadota</taxon>
        <taxon>Gammaproteobacteria</taxon>
        <taxon>Chromatiales</taxon>
        <taxon>Chromatiaceae</taxon>
        <taxon>Rheinheimera</taxon>
    </lineage>
</organism>
<dbReference type="GO" id="GO:0042597">
    <property type="term" value="C:periplasmic space"/>
    <property type="evidence" value="ECO:0007669"/>
    <property type="project" value="UniProtKB-SubCell"/>
</dbReference>
<dbReference type="Gene3D" id="3.40.30.10">
    <property type="entry name" value="Glutaredoxin"/>
    <property type="match status" value="1"/>
</dbReference>
<feature type="disulfide bond" description="Redox-active" evidence="6">
    <location>
        <begin position="50"/>
        <end position="53"/>
    </location>
</feature>